<dbReference type="KEGG" id="tpal:117647502"/>
<evidence type="ECO:0000256" key="1">
    <source>
        <dbReference type="SAM" id="MobiDB-lite"/>
    </source>
</evidence>
<evidence type="ECO:0000313" key="2">
    <source>
        <dbReference type="Proteomes" id="UP000515158"/>
    </source>
</evidence>
<feature type="compositionally biased region" description="Basic and acidic residues" evidence="1">
    <location>
        <begin position="132"/>
        <end position="146"/>
    </location>
</feature>
<keyword evidence="2" id="KW-1185">Reference proteome</keyword>
<reference evidence="3" key="1">
    <citation type="submission" date="2025-08" db="UniProtKB">
        <authorList>
            <consortium name="RefSeq"/>
        </authorList>
    </citation>
    <scope>IDENTIFICATION</scope>
    <source>
        <tissue evidence="3">Total insect</tissue>
    </source>
</reference>
<dbReference type="Proteomes" id="UP000515158">
    <property type="component" value="Unplaced"/>
</dbReference>
<feature type="region of interest" description="Disordered" evidence="1">
    <location>
        <begin position="1"/>
        <end position="75"/>
    </location>
</feature>
<feature type="compositionally biased region" description="Basic and acidic residues" evidence="1">
    <location>
        <begin position="175"/>
        <end position="189"/>
    </location>
</feature>
<evidence type="ECO:0000313" key="3">
    <source>
        <dbReference type="RefSeq" id="XP_034245150.1"/>
    </source>
</evidence>
<dbReference type="InParanoid" id="A0A6P8Z4Y1"/>
<feature type="compositionally biased region" description="Basic residues" evidence="1">
    <location>
        <begin position="1"/>
        <end position="19"/>
    </location>
</feature>
<accession>A0A6P8Z4Y1</accession>
<gene>
    <name evidence="3" type="primary">LOC117647502</name>
</gene>
<name>A0A6P8Z4Y1_THRPL</name>
<dbReference type="RefSeq" id="XP_034245150.1">
    <property type="nucleotide sequence ID" value="XM_034389259.1"/>
</dbReference>
<sequence>MRTKVRKREASTSRRRGRGGKATSTPTSTTPPPGKRCVPNRGPPSPGGPSRDSPSAAQRHRSPPPNKAETTINETTAMTASVSLAFQGFSDKYNFDKTKKHSSFYKNGQKKGSFKEWGHDDSYFFDNDAGDETGKFEKSGSREKHSGHSGKSAHQHADAAGDEWGGKKGFQNHYSDTERFADKDRHHSSDGYGYGSQDGHAEYYKHTPGFYSWG</sequence>
<dbReference type="AlphaFoldDB" id="A0A6P8Z4Y1"/>
<organism evidence="3">
    <name type="scientific">Thrips palmi</name>
    <name type="common">Melon thrips</name>
    <dbReference type="NCBI Taxonomy" id="161013"/>
    <lineage>
        <taxon>Eukaryota</taxon>
        <taxon>Metazoa</taxon>
        <taxon>Ecdysozoa</taxon>
        <taxon>Arthropoda</taxon>
        <taxon>Hexapoda</taxon>
        <taxon>Insecta</taxon>
        <taxon>Pterygota</taxon>
        <taxon>Neoptera</taxon>
        <taxon>Paraneoptera</taxon>
        <taxon>Thysanoptera</taxon>
        <taxon>Terebrantia</taxon>
        <taxon>Thripoidea</taxon>
        <taxon>Thripidae</taxon>
        <taxon>Thrips</taxon>
    </lineage>
</organism>
<dbReference type="GeneID" id="117647502"/>
<proteinExistence type="predicted"/>
<protein>
    <submittedName>
        <fullName evidence="3">Uncharacterized protein LOC117647502</fullName>
    </submittedName>
</protein>
<feature type="region of interest" description="Disordered" evidence="1">
    <location>
        <begin position="130"/>
        <end position="202"/>
    </location>
</feature>